<reference evidence="2 3" key="1">
    <citation type="submission" date="2018-09" db="EMBL/GenBank/DDBJ databases">
        <title>A high-quality reference genome of wild soybean provides a powerful tool to mine soybean genomes.</title>
        <authorList>
            <person name="Xie M."/>
            <person name="Chung C.Y.L."/>
            <person name="Li M.-W."/>
            <person name="Wong F.-L."/>
            <person name="Chan T.-F."/>
            <person name="Lam H.-M."/>
        </authorList>
    </citation>
    <scope>NUCLEOTIDE SEQUENCE [LARGE SCALE GENOMIC DNA]</scope>
    <source>
        <strain evidence="3">cv. W05</strain>
        <tissue evidence="2">Hypocotyl of etiolated seedlings</tissue>
    </source>
</reference>
<sequence>MEALNSSKTQPKTKEKSRTEEDTKMKKKEWKQRKQIGGEMTQMKEVGLKLNFCTNAEVLKLSQSIIELLYHFFPHSTDMLKVETSLIDGEAPVVIRSRNDANSILTAFGKSRNNDENLGRFGTEQVVLDVLLYKFFASSPLQMRWVVKYDYMKEQHMVESRTHANFWRCLDRDSKHNVLCSEHKQQYVVITWARRRLLIYEDAEWFSGPMFDYWKMKNLVQFQYLD</sequence>
<feature type="compositionally biased region" description="Basic and acidic residues" evidence="1">
    <location>
        <begin position="12"/>
        <end position="24"/>
    </location>
</feature>
<dbReference type="Proteomes" id="UP000289340">
    <property type="component" value="Chromosome 7"/>
</dbReference>
<evidence type="ECO:0000256" key="1">
    <source>
        <dbReference type="SAM" id="MobiDB-lite"/>
    </source>
</evidence>
<organism evidence="2 3">
    <name type="scientific">Glycine soja</name>
    <name type="common">Wild soybean</name>
    <dbReference type="NCBI Taxonomy" id="3848"/>
    <lineage>
        <taxon>Eukaryota</taxon>
        <taxon>Viridiplantae</taxon>
        <taxon>Streptophyta</taxon>
        <taxon>Embryophyta</taxon>
        <taxon>Tracheophyta</taxon>
        <taxon>Spermatophyta</taxon>
        <taxon>Magnoliopsida</taxon>
        <taxon>eudicotyledons</taxon>
        <taxon>Gunneridae</taxon>
        <taxon>Pentapetalae</taxon>
        <taxon>rosids</taxon>
        <taxon>fabids</taxon>
        <taxon>Fabales</taxon>
        <taxon>Fabaceae</taxon>
        <taxon>Papilionoideae</taxon>
        <taxon>50 kb inversion clade</taxon>
        <taxon>NPAAA clade</taxon>
        <taxon>indigoferoid/millettioid clade</taxon>
        <taxon>Phaseoleae</taxon>
        <taxon>Glycine</taxon>
        <taxon>Glycine subgen. Soja</taxon>
    </lineage>
</organism>
<feature type="compositionally biased region" description="Basic residues" evidence="1">
    <location>
        <begin position="25"/>
        <end position="34"/>
    </location>
</feature>
<name>A0A445K0J2_GLYSO</name>
<dbReference type="PANTHER" id="PTHR21529:SF4">
    <property type="entry name" value="TPR AND ANKYRIN REPEAT-CONTAINING PROTEIN 1"/>
    <property type="match status" value="1"/>
</dbReference>
<dbReference type="InterPro" id="IPR039904">
    <property type="entry name" value="TRANK1"/>
</dbReference>
<feature type="region of interest" description="Disordered" evidence="1">
    <location>
        <begin position="1"/>
        <end position="34"/>
    </location>
</feature>
<keyword evidence="3" id="KW-1185">Reference proteome</keyword>
<dbReference type="AlphaFoldDB" id="A0A445K0J2"/>
<feature type="compositionally biased region" description="Polar residues" evidence="1">
    <location>
        <begin position="1"/>
        <end position="10"/>
    </location>
</feature>
<protein>
    <submittedName>
        <fullName evidence="2">Uncharacterized protein</fullName>
    </submittedName>
</protein>
<gene>
    <name evidence="2" type="ORF">D0Y65_018750</name>
</gene>
<proteinExistence type="predicted"/>
<dbReference type="EMBL" id="QZWG01000007">
    <property type="protein sequence ID" value="RZC04284.1"/>
    <property type="molecule type" value="Genomic_DNA"/>
</dbReference>
<comment type="caution">
    <text evidence="2">The sequence shown here is derived from an EMBL/GenBank/DDBJ whole genome shotgun (WGS) entry which is preliminary data.</text>
</comment>
<evidence type="ECO:0000313" key="2">
    <source>
        <dbReference type="EMBL" id="RZC04284.1"/>
    </source>
</evidence>
<dbReference type="PANTHER" id="PTHR21529">
    <property type="entry name" value="MAMMARY TURMOR VIRUS RECEPTOR HOMOLOG 1, 2 MTVR1, 2"/>
    <property type="match status" value="1"/>
</dbReference>
<evidence type="ECO:0000313" key="3">
    <source>
        <dbReference type="Proteomes" id="UP000289340"/>
    </source>
</evidence>
<accession>A0A445K0J2</accession>